<evidence type="ECO:0000313" key="4">
    <source>
        <dbReference type="Proteomes" id="UP001154240"/>
    </source>
</evidence>
<sequence length="155" mass="17013">MTKIRFLFRLSLLSILIGATSCLLASTAMAEEYVSVVKDGVNIRSGPDTTKEILWTVFKGFPLQVTDQQGNWSKVVDYEGDTGWIASSLLAKEKTLIVKVETANLRVGAGIDYELVASAKHGVVFKPLETEGDWVKVKHADGTTGWVASRLLWPN</sequence>
<organism evidence="3 4">
    <name type="scientific">Thiovibrio frasassiensis</name>
    <dbReference type="NCBI Taxonomy" id="2984131"/>
    <lineage>
        <taxon>Bacteria</taxon>
        <taxon>Pseudomonadati</taxon>
        <taxon>Thermodesulfobacteriota</taxon>
        <taxon>Desulfobulbia</taxon>
        <taxon>Desulfobulbales</taxon>
        <taxon>Thiovibrionaceae</taxon>
        <taxon>Thiovibrio</taxon>
    </lineage>
</organism>
<evidence type="ECO:0000256" key="1">
    <source>
        <dbReference type="SAM" id="SignalP"/>
    </source>
</evidence>
<dbReference type="Pfam" id="PF06347">
    <property type="entry name" value="SH3_4"/>
    <property type="match status" value="2"/>
</dbReference>
<evidence type="ECO:0000313" key="3">
    <source>
        <dbReference type="EMBL" id="MDG4474609.1"/>
    </source>
</evidence>
<proteinExistence type="predicted"/>
<feature type="chain" id="PRO_5040734894" evidence="1">
    <location>
        <begin position="31"/>
        <end position="155"/>
    </location>
</feature>
<dbReference type="InterPro" id="IPR003646">
    <property type="entry name" value="SH3-like_bac-type"/>
</dbReference>
<dbReference type="Proteomes" id="UP001154240">
    <property type="component" value="Unassembled WGS sequence"/>
</dbReference>
<dbReference type="PANTHER" id="PTHR34408:SF1">
    <property type="entry name" value="GLYCOSYL HYDROLASE FAMILY 19 DOMAIN-CONTAINING PROTEIN HI_1415"/>
    <property type="match status" value="1"/>
</dbReference>
<dbReference type="InterPro" id="IPR052354">
    <property type="entry name" value="Cell_Wall_Dynamics_Protein"/>
</dbReference>
<dbReference type="PROSITE" id="PS51257">
    <property type="entry name" value="PROKAR_LIPOPROTEIN"/>
    <property type="match status" value="1"/>
</dbReference>
<dbReference type="AlphaFoldDB" id="A0A9X4RKG3"/>
<name>A0A9X4RKG3_9BACT</name>
<gene>
    <name evidence="3" type="ORF">OLX77_00365</name>
</gene>
<comment type="caution">
    <text evidence="3">The sequence shown here is derived from an EMBL/GenBank/DDBJ whole genome shotgun (WGS) entry which is preliminary data.</text>
</comment>
<protein>
    <submittedName>
        <fullName evidence="3">SH3 domain-containing protein</fullName>
    </submittedName>
</protein>
<accession>A0A9X4RKG3</accession>
<keyword evidence="1" id="KW-0732">Signal</keyword>
<dbReference type="Gene3D" id="2.30.30.40">
    <property type="entry name" value="SH3 Domains"/>
    <property type="match status" value="2"/>
</dbReference>
<dbReference type="PANTHER" id="PTHR34408">
    <property type="entry name" value="FAMILY PROTEIN, PUTATIVE-RELATED"/>
    <property type="match status" value="1"/>
</dbReference>
<feature type="signal peptide" evidence="1">
    <location>
        <begin position="1"/>
        <end position="30"/>
    </location>
</feature>
<reference evidence="3" key="1">
    <citation type="journal article" date="2022" name="bioRxiv">
        <title>Thiovibrio frasassiensisgen. nov., sp. nov., an autotrophic, elemental sulfur disproportionating bacterium isolated from sulfidic karst sediment, and proposal of Thiovibrionaceae fam. nov.</title>
        <authorList>
            <person name="Aronson H."/>
            <person name="Thomas C."/>
            <person name="Bhattacharyya M."/>
            <person name="Eckstein S."/>
            <person name="Jensen S."/>
            <person name="Barco R."/>
            <person name="Macalady J."/>
            <person name="Amend J."/>
        </authorList>
    </citation>
    <scope>NUCLEOTIDE SEQUENCE</scope>
    <source>
        <strain evidence="3">RS19-109</strain>
    </source>
</reference>
<dbReference type="InterPro" id="IPR010466">
    <property type="entry name" value="DUF1058"/>
</dbReference>
<dbReference type="RefSeq" id="WP_307631590.1">
    <property type="nucleotide sequence ID" value="NZ_JAPHEH010000001.1"/>
</dbReference>
<feature type="domain" description="SH3b" evidence="2">
    <location>
        <begin position="93"/>
        <end position="155"/>
    </location>
</feature>
<keyword evidence="4" id="KW-1185">Reference proteome</keyword>
<dbReference type="SMART" id="SM00287">
    <property type="entry name" value="SH3b"/>
    <property type="match status" value="2"/>
</dbReference>
<evidence type="ECO:0000259" key="2">
    <source>
        <dbReference type="PROSITE" id="PS51781"/>
    </source>
</evidence>
<reference evidence="3" key="2">
    <citation type="submission" date="2022-10" db="EMBL/GenBank/DDBJ databases">
        <authorList>
            <person name="Aronson H.S."/>
        </authorList>
    </citation>
    <scope>NUCLEOTIDE SEQUENCE</scope>
    <source>
        <strain evidence="3">RS19-109</strain>
    </source>
</reference>
<dbReference type="PROSITE" id="PS51781">
    <property type="entry name" value="SH3B"/>
    <property type="match status" value="1"/>
</dbReference>
<dbReference type="EMBL" id="JAPHEH010000001">
    <property type="protein sequence ID" value="MDG4474609.1"/>
    <property type="molecule type" value="Genomic_DNA"/>
</dbReference>